<keyword evidence="5" id="KW-1185">Reference proteome</keyword>
<gene>
    <name evidence="4" type="ORF">ACFFF6_10605</name>
</gene>
<dbReference type="PANTHER" id="PTHR42693:SF53">
    <property type="entry name" value="ENDO-4-O-SULFATASE"/>
    <property type="match status" value="1"/>
</dbReference>
<keyword evidence="2" id="KW-0378">Hydrolase</keyword>
<comment type="similarity">
    <text evidence="1">Belongs to the sulfatase family.</text>
</comment>
<dbReference type="InterPro" id="IPR050738">
    <property type="entry name" value="Sulfatase"/>
</dbReference>
<dbReference type="Gene3D" id="3.40.720.10">
    <property type="entry name" value="Alkaline Phosphatase, subunit A"/>
    <property type="match status" value="1"/>
</dbReference>
<name>A0ABV6RBQ1_9MICO</name>
<proteinExistence type="inferred from homology"/>
<evidence type="ECO:0000313" key="4">
    <source>
        <dbReference type="EMBL" id="MFC0674403.1"/>
    </source>
</evidence>
<dbReference type="SUPFAM" id="SSF53649">
    <property type="entry name" value="Alkaline phosphatase-like"/>
    <property type="match status" value="1"/>
</dbReference>
<dbReference type="Pfam" id="PF00884">
    <property type="entry name" value="Sulfatase"/>
    <property type="match status" value="1"/>
</dbReference>
<protein>
    <submittedName>
        <fullName evidence="4">Sulfatase-like hydrolase/transferase</fullName>
    </submittedName>
</protein>
<organism evidence="4 5">
    <name type="scientific">Brachybacterium hainanense</name>
    <dbReference type="NCBI Taxonomy" id="1541174"/>
    <lineage>
        <taxon>Bacteria</taxon>
        <taxon>Bacillati</taxon>
        <taxon>Actinomycetota</taxon>
        <taxon>Actinomycetes</taxon>
        <taxon>Micrococcales</taxon>
        <taxon>Dermabacteraceae</taxon>
        <taxon>Brachybacterium</taxon>
    </lineage>
</organism>
<dbReference type="EMBL" id="JBHLSV010000011">
    <property type="protein sequence ID" value="MFC0674403.1"/>
    <property type="molecule type" value="Genomic_DNA"/>
</dbReference>
<reference evidence="4 5" key="1">
    <citation type="submission" date="2024-09" db="EMBL/GenBank/DDBJ databases">
        <authorList>
            <person name="Sun Q."/>
            <person name="Mori K."/>
        </authorList>
    </citation>
    <scope>NUCLEOTIDE SEQUENCE [LARGE SCALE GENOMIC DNA]</scope>
    <source>
        <strain evidence="4 5">CICC 10874</strain>
    </source>
</reference>
<dbReference type="Proteomes" id="UP001589793">
    <property type="component" value="Unassembled WGS sequence"/>
</dbReference>
<dbReference type="PANTHER" id="PTHR42693">
    <property type="entry name" value="ARYLSULFATASE FAMILY MEMBER"/>
    <property type="match status" value="1"/>
</dbReference>
<comment type="caution">
    <text evidence="4">The sequence shown here is derived from an EMBL/GenBank/DDBJ whole genome shotgun (WGS) entry which is preliminary data.</text>
</comment>
<evidence type="ECO:0000256" key="2">
    <source>
        <dbReference type="ARBA" id="ARBA00022801"/>
    </source>
</evidence>
<dbReference type="RefSeq" id="WP_376980464.1">
    <property type="nucleotide sequence ID" value="NZ_JBHLSV010000011.1"/>
</dbReference>
<sequence>MPPAHQSIVGAAAPTSLPDVLVLMTDQQKVGCLASEGGPDTMPRVDALLERGCRFTQARTVSPVCVPARTSFLTGRFPSAHRVRQNSTAQHALYDTDLLDVLRGAGYALHFSGKPHMHPRPADFDSYTGPFFHDSGPGTGHRTGAPKADHAGFEQWLQELDHAASAVPTPFPIEDQFPHRIVEGALAALASTPVEQPQLLWVSFPEPHNPYQAPEPYFSMFEDEVPERLTDASVLDGLDWRFRWLHRLIDDKRPGADAQWRRYRANYLGMLRLIDDQIGRLLDAVAARGRETLVVFLSDHGDFLGEYGLQRKGAAMPDALMRIPLGLAMLGAVDEPGAAGAGHMIIVPQQREELVSIVDLMPTLAELVTGEIPPGVQGRSLLPLLRGEYAPEDEFSTILGELGYGGISYDERSRPELHFPYAGPTFDELNSVTLGGEMRMLVSGRHKLVVDDRGNDTLHDLDADPMELQDLSGSAEHQELRDMLHRQLVRWMMRVADDLPVGAYTPRTSAHNWRWA</sequence>
<evidence type="ECO:0000313" key="5">
    <source>
        <dbReference type="Proteomes" id="UP001589793"/>
    </source>
</evidence>
<accession>A0ABV6RBQ1</accession>
<dbReference type="InterPro" id="IPR000917">
    <property type="entry name" value="Sulfatase_N"/>
</dbReference>
<feature type="domain" description="Sulfatase N-terminal" evidence="3">
    <location>
        <begin position="18"/>
        <end position="368"/>
    </location>
</feature>
<dbReference type="InterPro" id="IPR017850">
    <property type="entry name" value="Alkaline_phosphatase_core_sf"/>
</dbReference>
<evidence type="ECO:0000259" key="3">
    <source>
        <dbReference type="Pfam" id="PF00884"/>
    </source>
</evidence>
<evidence type="ECO:0000256" key="1">
    <source>
        <dbReference type="ARBA" id="ARBA00008779"/>
    </source>
</evidence>